<comment type="caution">
    <text evidence="2">The sequence shown here is derived from an EMBL/GenBank/DDBJ whole genome shotgun (WGS) entry which is preliminary data.</text>
</comment>
<gene>
    <name evidence="2" type="ORF">PVK06_034449</name>
</gene>
<proteinExistence type="predicted"/>
<organism evidence="2 3">
    <name type="scientific">Gossypium arboreum</name>
    <name type="common">Tree cotton</name>
    <name type="synonym">Gossypium nanking</name>
    <dbReference type="NCBI Taxonomy" id="29729"/>
    <lineage>
        <taxon>Eukaryota</taxon>
        <taxon>Viridiplantae</taxon>
        <taxon>Streptophyta</taxon>
        <taxon>Embryophyta</taxon>
        <taxon>Tracheophyta</taxon>
        <taxon>Spermatophyta</taxon>
        <taxon>Magnoliopsida</taxon>
        <taxon>eudicotyledons</taxon>
        <taxon>Gunneridae</taxon>
        <taxon>Pentapetalae</taxon>
        <taxon>rosids</taxon>
        <taxon>malvids</taxon>
        <taxon>Malvales</taxon>
        <taxon>Malvaceae</taxon>
        <taxon>Malvoideae</taxon>
        <taxon>Gossypium</taxon>
    </lineage>
</organism>
<dbReference type="Pfam" id="PF22936">
    <property type="entry name" value="Pol_BBD"/>
    <property type="match status" value="1"/>
</dbReference>
<keyword evidence="3" id="KW-1185">Reference proteome</keyword>
<feature type="domain" description="Retrovirus-related Pol polyprotein from transposon TNT 1-94-like beta-barrel" evidence="1">
    <location>
        <begin position="72"/>
        <end position="145"/>
    </location>
</feature>
<reference evidence="2 3" key="1">
    <citation type="submission" date="2023-03" db="EMBL/GenBank/DDBJ databases">
        <title>WGS of Gossypium arboreum.</title>
        <authorList>
            <person name="Yu D."/>
        </authorList>
    </citation>
    <scope>NUCLEOTIDE SEQUENCE [LARGE SCALE GENOMIC DNA]</scope>
    <source>
        <tissue evidence="2">Leaf</tissue>
    </source>
</reference>
<protein>
    <recommendedName>
        <fullName evidence="1">Retrovirus-related Pol polyprotein from transposon TNT 1-94-like beta-barrel domain-containing protein</fullName>
    </recommendedName>
</protein>
<accession>A0ABR0NF36</accession>
<sequence length="170" mass="18711">MEMRIGAPNKFGLLTEWWDFTKKPQKKIRQVVIPTTIDEEVIASIANTVATHVTKAENLGLSNTYLAMNDAWIIDKGATDHMTNNSTQFSSIWFSTQPHILIANGGVTLVTGKGSVHVSNSINLDIVLVVPYLSSNTLSVSKITKALNCTVIFWPDKCVFQDMATQQTIG</sequence>
<evidence type="ECO:0000259" key="1">
    <source>
        <dbReference type="Pfam" id="PF22936"/>
    </source>
</evidence>
<name>A0ABR0NF36_GOSAR</name>
<evidence type="ECO:0000313" key="3">
    <source>
        <dbReference type="Proteomes" id="UP001358586"/>
    </source>
</evidence>
<evidence type="ECO:0000313" key="2">
    <source>
        <dbReference type="EMBL" id="KAK5793307.1"/>
    </source>
</evidence>
<dbReference type="InterPro" id="IPR054722">
    <property type="entry name" value="PolX-like_BBD"/>
</dbReference>
<dbReference type="EMBL" id="JARKNE010000010">
    <property type="protein sequence ID" value="KAK5793307.1"/>
    <property type="molecule type" value="Genomic_DNA"/>
</dbReference>
<dbReference type="Proteomes" id="UP001358586">
    <property type="component" value="Chromosome 10"/>
</dbReference>